<feature type="compositionally biased region" description="Acidic residues" evidence="2">
    <location>
        <begin position="693"/>
        <end position="709"/>
    </location>
</feature>
<keyword evidence="1" id="KW-0175">Coiled coil</keyword>
<evidence type="ECO:0000313" key="4">
    <source>
        <dbReference type="EnsemblMetazoa" id="Aqu2.1.15995_001"/>
    </source>
</evidence>
<dbReference type="PANTHER" id="PTHR23244:SF456">
    <property type="entry name" value="MULTIPLE EPIDERMAL GROWTH FACTOR-LIKE DOMAINS PROTEIN 8"/>
    <property type="match status" value="1"/>
</dbReference>
<evidence type="ECO:0000256" key="2">
    <source>
        <dbReference type="SAM" id="MobiDB-lite"/>
    </source>
</evidence>
<feature type="domain" description="CARD" evidence="3">
    <location>
        <begin position="962"/>
        <end position="1019"/>
    </location>
</feature>
<dbReference type="GO" id="GO:0042981">
    <property type="term" value="P:regulation of apoptotic process"/>
    <property type="evidence" value="ECO:0007669"/>
    <property type="project" value="InterPro"/>
</dbReference>
<dbReference type="Gene3D" id="2.120.10.80">
    <property type="entry name" value="Kelch-type beta propeller"/>
    <property type="match status" value="2"/>
</dbReference>
<dbReference type="PROSITE" id="PS50209">
    <property type="entry name" value="CARD"/>
    <property type="match status" value="1"/>
</dbReference>
<protein>
    <recommendedName>
        <fullName evidence="3">CARD domain-containing protein</fullName>
    </recommendedName>
</protein>
<organism evidence="4">
    <name type="scientific">Amphimedon queenslandica</name>
    <name type="common">Sponge</name>
    <dbReference type="NCBI Taxonomy" id="400682"/>
    <lineage>
        <taxon>Eukaryota</taxon>
        <taxon>Metazoa</taxon>
        <taxon>Porifera</taxon>
        <taxon>Demospongiae</taxon>
        <taxon>Heteroscleromorpha</taxon>
        <taxon>Haplosclerida</taxon>
        <taxon>Niphatidae</taxon>
        <taxon>Amphimedon</taxon>
    </lineage>
</organism>
<dbReference type="Pfam" id="PF24681">
    <property type="entry name" value="Kelch_KLHDC2_KLHL20_DRC7"/>
    <property type="match status" value="1"/>
</dbReference>
<dbReference type="SUPFAM" id="SSF117281">
    <property type="entry name" value="Kelch motif"/>
    <property type="match status" value="1"/>
</dbReference>
<proteinExistence type="predicted"/>
<accession>A0A1X7TM27</accession>
<sequence length="1051" mass="118551">MWGGYGSGVHYDVMEVYHLPTGAWDQKPTIGTPPPGTRGYSSVAIGKGIYYFGGREVDDQNSLHSFDVDSFKWRELSPSSSDHGPMKKAYCGMVSVNFDGEDYLIVIGGDGSSSINTPKQSDAQYSTGGRCNEIHYYRISSDQWIFPVITGDRPPPIESFTLTPVTNNTAVMFGGSTDNGWSNKLYMISFTKTSVDILEVPNPGGSVQWPERRYGHSSVLITTSSGPHLLVVGGSPAHNVWLLDIIKINWKELINLPVNVTTRFRHSLSVWSVTPTTNWIIEFGGNTSYTDAAVIELRYTIDNDWSTSVIPLDQYQDQLKKRVLSDWKNSGTEKQLQIFQDRLQLQRERDFYEEQLQKEIKEKEQIQQDRDKEQQQLLQEMATLSQQLDDATTLLEQAEKDKSTVELEDYEKLKVKVAKILEEKTQVEEKNQIITEDNEKLKFKVADMEEKEEQYLKEKQIIIYDVQILKTDISDKDKVIAKLTSQVEEQSQNEKQIITDLKEKELYIAKLVKERQERVLKQPIKETSSIGLQFNYLIPSMDSLDSSVIIAGQKLFILQGDRSDSLQWEKYGFRLECHQGAVSKDTEVAVTALAGGNFKVPKGTVLVSAVYAISVSKALLKPLVIELQHCVDLRNTSQTGCLKFVRAPLKHPYQFSIVEGGSFRVGKRYGSIKREQFCCMGIIAEMSNGDTPSDSESEEGYETPPEESTEETHNDSGNGAGETSERTTSPINTGLSQESVTDDSNQKVQEVVLFSGASNVSNESTEDEVKQKPNEDKGVTLLYTGMMYHEEKKVNQWMTTFSVVRDLEVLQQYLENKHSKAEQDGPFVIFKYNQPDGILQLCLQDTPSLESGWTVHPDQSPMQIRQYVVDKFTDNPMCSSIHISVYAKPGIAKDPLHCPIELTGIDPSIIIYINRIPTLLSMIESTSSSSSTASISQTRRETEEGTFRSDIAHRVMTECTGMIKELLDLNTLVDKLLEKRIINGRQKNQITDQHCGLTADQRMDKLLSLVKASIQVNGQVFHLFVEIIKQEDTIITDSLAQTLLDNYRRLL</sequence>
<dbReference type="EnsemblMetazoa" id="Aqu2.1.15995_001">
    <property type="protein sequence ID" value="Aqu2.1.15995_001"/>
    <property type="gene ID" value="Aqu2.1.15995"/>
</dbReference>
<feature type="compositionally biased region" description="Polar residues" evidence="2">
    <location>
        <begin position="726"/>
        <end position="745"/>
    </location>
</feature>
<feature type="region of interest" description="Disordered" evidence="2">
    <location>
        <begin position="686"/>
        <end position="745"/>
    </location>
</feature>
<dbReference type="PANTHER" id="PTHR23244">
    <property type="entry name" value="KELCH REPEAT DOMAIN"/>
    <property type="match status" value="1"/>
</dbReference>
<dbReference type="InterPro" id="IPR001315">
    <property type="entry name" value="CARD"/>
</dbReference>
<evidence type="ECO:0000256" key="1">
    <source>
        <dbReference type="SAM" id="Coils"/>
    </source>
</evidence>
<feature type="coiled-coil region" evidence="1">
    <location>
        <begin position="342"/>
        <end position="458"/>
    </location>
</feature>
<name>A0A1X7TM27_AMPQE</name>
<dbReference type="AlphaFoldDB" id="A0A1X7TM27"/>
<reference evidence="4" key="1">
    <citation type="submission" date="2017-05" db="UniProtKB">
        <authorList>
            <consortium name="EnsemblMetazoa"/>
        </authorList>
    </citation>
    <scope>IDENTIFICATION</scope>
</reference>
<dbReference type="OrthoDB" id="9973021at2759"/>
<dbReference type="InterPro" id="IPR015915">
    <property type="entry name" value="Kelch-typ_b-propeller"/>
</dbReference>
<dbReference type="InParanoid" id="A0A1X7TM27"/>
<evidence type="ECO:0000259" key="3">
    <source>
        <dbReference type="PROSITE" id="PS50209"/>
    </source>
</evidence>